<gene>
    <name evidence="2" type="ORF">KHY35_20720</name>
</gene>
<dbReference type="Proteomes" id="UP000782901">
    <property type="component" value="Unassembled WGS sequence"/>
</dbReference>
<evidence type="ECO:0000313" key="3">
    <source>
        <dbReference type="Proteomes" id="UP000782901"/>
    </source>
</evidence>
<dbReference type="Pfam" id="PF01381">
    <property type="entry name" value="HTH_3"/>
    <property type="match status" value="1"/>
</dbReference>
<dbReference type="AlphaFoldDB" id="A0A943DUU3"/>
<dbReference type="InterPro" id="IPR010982">
    <property type="entry name" value="Lambda_DNA-bd_dom_sf"/>
</dbReference>
<dbReference type="SUPFAM" id="SSF47413">
    <property type="entry name" value="lambda repressor-like DNA-binding domains"/>
    <property type="match status" value="1"/>
</dbReference>
<evidence type="ECO:0000313" key="2">
    <source>
        <dbReference type="EMBL" id="MBS5413098.1"/>
    </source>
</evidence>
<evidence type="ECO:0000259" key="1">
    <source>
        <dbReference type="Pfam" id="PF01381"/>
    </source>
</evidence>
<sequence length="57" mass="6699">MDDLLTQMGDRIYSHRKQLRLNHEQLAERANLTPQTISSAELWQKALQPENIIKILK</sequence>
<dbReference type="GO" id="GO:0003677">
    <property type="term" value="F:DNA binding"/>
    <property type="evidence" value="ECO:0007669"/>
    <property type="project" value="InterPro"/>
</dbReference>
<proteinExistence type="predicted"/>
<name>A0A943DUU3_BACT4</name>
<comment type="caution">
    <text evidence="2">The sequence shown here is derived from an EMBL/GenBank/DDBJ whole genome shotgun (WGS) entry which is preliminary data.</text>
</comment>
<accession>A0A943DUU3</accession>
<dbReference type="InterPro" id="IPR001387">
    <property type="entry name" value="Cro/C1-type_HTH"/>
</dbReference>
<dbReference type="EMBL" id="JAGZEE010000043">
    <property type="protein sequence ID" value="MBS5413098.1"/>
    <property type="molecule type" value="Genomic_DNA"/>
</dbReference>
<dbReference type="Gene3D" id="1.10.260.40">
    <property type="entry name" value="lambda repressor-like DNA-binding domains"/>
    <property type="match status" value="1"/>
</dbReference>
<dbReference type="CDD" id="cd00093">
    <property type="entry name" value="HTH_XRE"/>
    <property type="match status" value="1"/>
</dbReference>
<organism evidence="2 3">
    <name type="scientific">Bacteroides thetaiotaomicron</name>
    <dbReference type="NCBI Taxonomy" id="818"/>
    <lineage>
        <taxon>Bacteria</taxon>
        <taxon>Pseudomonadati</taxon>
        <taxon>Bacteroidota</taxon>
        <taxon>Bacteroidia</taxon>
        <taxon>Bacteroidales</taxon>
        <taxon>Bacteroidaceae</taxon>
        <taxon>Bacteroides</taxon>
    </lineage>
</organism>
<feature type="domain" description="HTH cro/C1-type" evidence="1">
    <location>
        <begin position="14"/>
        <end position="57"/>
    </location>
</feature>
<protein>
    <submittedName>
        <fullName evidence="2">Helix-turn-helix transcriptional regulator</fullName>
    </submittedName>
</protein>
<reference evidence="2" key="1">
    <citation type="submission" date="2021-02" db="EMBL/GenBank/DDBJ databases">
        <title>Infant gut strain persistence is associated with maternal origin, phylogeny, and functional potential including surface adhesion and iron acquisition.</title>
        <authorList>
            <person name="Lou Y.C."/>
        </authorList>
    </citation>
    <scope>NUCLEOTIDE SEQUENCE</scope>
    <source>
        <strain evidence="2">L3_082_243G1_dasL3_082_243G1_maxbin2.maxbin.015s ta_sub</strain>
    </source>
</reference>